<name>A0A0F9RKV2_9ZZZZ</name>
<organism evidence="1">
    <name type="scientific">marine sediment metagenome</name>
    <dbReference type="NCBI Taxonomy" id="412755"/>
    <lineage>
        <taxon>unclassified sequences</taxon>
        <taxon>metagenomes</taxon>
        <taxon>ecological metagenomes</taxon>
    </lineage>
</organism>
<protein>
    <submittedName>
        <fullName evidence="1">Uncharacterized protein</fullName>
    </submittedName>
</protein>
<dbReference type="AlphaFoldDB" id="A0A0F9RKV2"/>
<reference evidence="1" key="1">
    <citation type="journal article" date="2015" name="Nature">
        <title>Complex archaea that bridge the gap between prokaryotes and eukaryotes.</title>
        <authorList>
            <person name="Spang A."/>
            <person name="Saw J.H."/>
            <person name="Jorgensen S.L."/>
            <person name="Zaremba-Niedzwiedzka K."/>
            <person name="Martijn J."/>
            <person name="Lind A.E."/>
            <person name="van Eijk R."/>
            <person name="Schleper C."/>
            <person name="Guy L."/>
            <person name="Ettema T.J."/>
        </authorList>
    </citation>
    <scope>NUCLEOTIDE SEQUENCE</scope>
</reference>
<accession>A0A0F9RKV2</accession>
<gene>
    <name evidence="1" type="ORF">LCGC14_0582790</name>
</gene>
<dbReference type="EMBL" id="LAZR01000887">
    <property type="protein sequence ID" value="KKN55384.1"/>
    <property type="molecule type" value="Genomic_DNA"/>
</dbReference>
<proteinExistence type="predicted"/>
<evidence type="ECO:0000313" key="1">
    <source>
        <dbReference type="EMBL" id="KKN55384.1"/>
    </source>
</evidence>
<comment type="caution">
    <text evidence="1">The sequence shown here is derived from an EMBL/GenBank/DDBJ whole genome shotgun (WGS) entry which is preliminary data.</text>
</comment>
<sequence length="112" mass="12402">MTSTVIQVSVTDEAMRGRFPILHGNARLREPDTNKKRDHTGRSLELANLDCILRQACPGGDKDFLLSAVSDRPHDPQAVPAWSLAFRIGFAQHFDRVSLLGKRPKALFGGHV</sequence>